<sequence>MRADQSGLFHAPVRVRFSHCDPAGIVYFPRWFDLLNGVVEDWFTERLGLDYQGFHQTRGISLGYGHAEADFLRPGFWNDRLDVFVRVARIGGASLDLAVTGFRGEAPVIAARLVIVTTSLTERRAIPLPDDLRAAAERDRDAHPHASGDTP</sequence>
<dbReference type="STRING" id="414703.SAMN04488125_13019"/>
<reference evidence="2" key="1">
    <citation type="submission" date="2016-10" db="EMBL/GenBank/DDBJ databases">
        <authorList>
            <person name="Varghese N."/>
            <person name="Submissions S."/>
        </authorList>
    </citation>
    <scope>NUCLEOTIDE SEQUENCE [LARGE SCALE GENOMIC DNA]</scope>
    <source>
        <strain evidence="2">CGMCC 1.6474</strain>
    </source>
</reference>
<dbReference type="AlphaFoldDB" id="A0A1I4LLE7"/>
<dbReference type="Proteomes" id="UP000198804">
    <property type="component" value="Unassembled WGS sequence"/>
</dbReference>
<protein>
    <submittedName>
        <fullName evidence="1">4-hydroxybenzoyl-CoA thioesterase</fullName>
    </submittedName>
</protein>
<evidence type="ECO:0000313" key="2">
    <source>
        <dbReference type="Proteomes" id="UP000198804"/>
    </source>
</evidence>
<dbReference type="CDD" id="cd00586">
    <property type="entry name" value="4HBT"/>
    <property type="match status" value="1"/>
</dbReference>
<dbReference type="RefSeq" id="WP_207549498.1">
    <property type="nucleotide sequence ID" value="NZ_FOSV01000030.1"/>
</dbReference>
<dbReference type="SUPFAM" id="SSF54637">
    <property type="entry name" value="Thioesterase/thiol ester dehydrase-isomerase"/>
    <property type="match status" value="1"/>
</dbReference>
<evidence type="ECO:0000313" key="1">
    <source>
        <dbReference type="EMBL" id="SFL91623.1"/>
    </source>
</evidence>
<dbReference type="EMBL" id="FOSV01000030">
    <property type="protein sequence ID" value="SFL91623.1"/>
    <property type="molecule type" value="Genomic_DNA"/>
</dbReference>
<proteinExistence type="predicted"/>
<accession>A0A1I4LLE7</accession>
<gene>
    <name evidence="1" type="ORF">SAMN04488125_13019</name>
</gene>
<name>A0A1I4LLE7_9HYPH</name>
<organism evidence="1 2">
    <name type="scientific">Methylorubrum salsuginis</name>
    <dbReference type="NCBI Taxonomy" id="414703"/>
    <lineage>
        <taxon>Bacteria</taxon>
        <taxon>Pseudomonadati</taxon>
        <taxon>Pseudomonadota</taxon>
        <taxon>Alphaproteobacteria</taxon>
        <taxon>Hyphomicrobiales</taxon>
        <taxon>Methylobacteriaceae</taxon>
        <taxon>Methylorubrum</taxon>
    </lineage>
</organism>
<keyword evidence="2" id="KW-1185">Reference proteome</keyword>
<dbReference type="Pfam" id="PF13279">
    <property type="entry name" value="4HBT_2"/>
    <property type="match status" value="1"/>
</dbReference>
<dbReference type="InterPro" id="IPR029069">
    <property type="entry name" value="HotDog_dom_sf"/>
</dbReference>
<dbReference type="Gene3D" id="3.10.129.10">
    <property type="entry name" value="Hotdog Thioesterase"/>
    <property type="match status" value="1"/>
</dbReference>